<dbReference type="PANTHER" id="PTHR12110">
    <property type="entry name" value="HYDROXYPYRUVATE ISOMERASE"/>
    <property type="match status" value="1"/>
</dbReference>
<dbReference type="RefSeq" id="WP_181368697.1">
    <property type="nucleotide sequence ID" value="NZ_BAAACK010000011.1"/>
</dbReference>
<evidence type="ECO:0000313" key="2">
    <source>
        <dbReference type="EMBL" id="PWJ28971.1"/>
    </source>
</evidence>
<keyword evidence="3" id="KW-1185">Reference proteome</keyword>
<dbReference type="AlphaFoldDB" id="A0A2Y9CA45"/>
<evidence type="ECO:0000259" key="1">
    <source>
        <dbReference type="Pfam" id="PF01261"/>
    </source>
</evidence>
<name>A0A2Y9CA45_9FIRM</name>
<dbReference type="GO" id="GO:0016853">
    <property type="term" value="F:isomerase activity"/>
    <property type="evidence" value="ECO:0007669"/>
    <property type="project" value="UniProtKB-KW"/>
</dbReference>
<dbReference type="InterPro" id="IPR013022">
    <property type="entry name" value="Xyl_isomerase-like_TIM-brl"/>
</dbReference>
<dbReference type="PANTHER" id="PTHR12110:SF41">
    <property type="entry name" value="INOSOSE DEHYDRATASE"/>
    <property type="match status" value="1"/>
</dbReference>
<reference evidence="2 3" key="1">
    <citation type="submission" date="2018-05" db="EMBL/GenBank/DDBJ databases">
        <title>The Hungate 1000. A catalogue of reference genomes from the rumen microbiome.</title>
        <authorList>
            <person name="Kelly W."/>
        </authorList>
    </citation>
    <scope>NUCLEOTIDE SEQUENCE [LARGE SCALE GENOMIC DNA]</scope>
    <source>
        <strain evidence="2 3">NLAE-zl-C242</strain>
    </source>
</reference>
<evidence type="ECO:0000313" key="3">
    <source>
        <dbReference type="Proteomes" id="UP000245845"/>
    </source>
</evidence>
<dbReference type="Proteomes" id="UP000245845">
    <property type="component" value="Unassembled WGS sequence"/>
</dbReference>
<protein>
    <submittedName>
        <fullName evidence="2">Sugar phosphate isomerase/epimerase</fullName>
    </submittedName>
</protein>
<dbReference type="SUPFAM" id="SSF51658">
    <property type="entry name" value="Xylose isomerase-like"/>
    <property type="match status" value="1"/>
</dbReference>
<proteinExistence type="predicted"/>
<dbReference type="Gene3D" id="3.20.20.150">
    <property type="entry name" value="Divalent-metal-dependent TIM barrel enzymes"/>
    <property type="match status" value="1"/>
</dbReference>
<comment type="caution">
    <text evidence="2">The sequence shown here is derived from an EMBL/GenBank/DDBJ whole genome shotgun (WGS) entry which is preliminary data.</text>
</comment>
<dbReference type="InterPro" id="IPR050312">
    <property type="entry name" value="IolE/XylAMocC-like"/>
</dbReference>
<sequence length="315" mass="35263">MEACFSTETVDLNHQMPNRNQRESKYYWDELYQLIAAAGFTSVEVPYEPKWDFGGRSGIPRTLRSVTVKYGTMQKYMEEIRKNGIEKISSVHLDPSLFCQGNLKMYLGAFGHFGEEAIKFAKGAGAETIVLTASPSIYSVRKLMEGSSHGEEEFLSQTARVIDSLAEMAGEEGLKLCLKNEYWGLLRGEAVLQFLKQCRKEIYLDIDTAHLKIAGTDPAKFIAANKEKIGIVHLTDTGFTDDQEAYLQPLPEYPAKTAAKVFCDIGKGSVDLPAVLAALENAGYDKTVIYNCKDSNDVYRSLLRTRCYIQNKLSE</sequence>
<gene>
    <name evidence="2" type="ORF">A8806_107119</name>
</gene>
<dbReference type="InterPro" id="IPR036237">
    <property type="entry name" value="Xyl_isomerase-like_sf"/>
</dbReference>
<keyword evidence="2" id="KW-0413">Isomerase</keyword>
<dbReference type="EMBL" id="QGDL01000007">
    <property type="protein sequence ID" value="PWJ28971.1"/>
    <property type="molecule type" value="Genomic_DNA"/>
</dbReference>
<dbReference type="Pfam" id="PF01261">
    <property type="entry name" value="AP_endonuc_2"/>
    <property type="match status" value="1"/>
</dbReference>
<feature type="domain" description="Xylose isomerase-like TIM barrel" evidence="1">
    <location>
        <begin position="33"/>
        <end position="300"/>
    </location>
</feature>
<accession>A0A2Y9CA45</accession>
<organism evidence="2 3">
    <name type="scientific">Faecalicatena orotica</name>
    <dbReference type="NCBI Taxonomy" id="1544"/>
    <lineage>
        <taxon>Bacteria</taxon>
        <taxon>Bacillati</taxon>
        <taxon>Bacillota</taxon>
        <taxon>Clostridia</taxon>
        <taxon>Lachnospirales</taxon>
        <taxon>Lachnospiraceae</taxon>
        <taxon>Faecalicatena</taxon>
    </lineage>
</organism>